<organism evidence="1 2">
    <name type="scientific">Gilliamella apis</name>
    <dbReference type="NCBI Taxonomy" id="1970738"/>
    <lineage>
        <taxon>Bacteria</taxon>
        <taxon>Pseudomonadati</taxon>
        <taxon>Pseudomonadota</taxon>
        <taxon>Gammaproteobacteria</taxon>
        <taxon>Orbales</taxon>
        <taxon>Orbaceae</taxon>
        <taxon>Gilliamella</taxon>
    </lineage>
</organism>
<name>A0A242NW23_9GAMM</name>
<reference evidence="1 2" key="1">
    <citation type="submission" date="2017-03" db="EMBL/GenBank/DDBJ databases">
        <title>Comparative genomics of honeybee gut symbionts reveal geographically distinct and subgroup specific antibiotic resistance.</title>
        <authorList>
            <person name="Ludvigsen J."/>
            <person name="Porcellato D."/>
            <person name="Labee-Lund T.M."/>
            <person name="Amdam G.V."/>
            <person name="Rudi K."/>
        </authorList>
    </citation>
    <scope>NUCLEOTIDE SEQUENCE [LARGE SCALE GENOMIC DNA]</scope>
    <source>
        <strain evidence="1 2">A-4-12</strain>
    </source>
</reference>
<dbReference type="EMBL" id="NASK01000083">
    <property type="protein sequence ID" value="OTQ50892.1"/>
    <property type="molecule type" value="Genomic_DNA"/>
</dbReference>
<gene>
    <name evidence="1" type="ORF">B6D06_03635</name>
</gene>
<evidence type="ECO:0000313" key="1">
    <source>
        <dbReference type="EMBL" id="OTQ50892.1"/>
    </source>
</evidence>
<dbReference type="Proteomes" id="UP000194968">
    <property type="component" value="Unassembled WGS sequence"/>
</dbReference>
<sequence>MAKIELNNFFKKIDPEFRDITEELLERLPNGYLLDNDNGLKKHCNCDNLKSVDFLLEKDENLYFTEFSDLNSEDRNIREKIKQQINCCEQAKSCPVKGDYPKLLQNIKVNDFALKYKDTLLLLLSIKNDLEPKTIFHENTDKWHFLIVYNKKPNLDLVRYLDLLKSNIKSSLPTRLLNKDNFKIQNLDNFINNF</sequence>
<evidence type="ECO:0000313" key="2">
    <source>
        <dbReference type="Proteomes" id="UP000194968"/>
    </source>
</evidence>
<accession>A0A242NW23</accession>
<dbReference type="RefSeq" id="WP_086320233.1">
    <property type="nucleotide sequence ID" value="NZ_NASD01000003.1"/>
</dbReference>
<proteinExistence type="predicted"/>
<comment type="caution">
    <text evidence="1">The sequence shown here is derived from an EMBL/GenBank/DDBJ whole genome shotgun (WGS) entry which is preliminary data.</text>
</comment>
<protein>
    <submittedName>
        <fullName evidence="1">Uncharacterized protein</fullName>
    </submittedName>
</protein>
<dbReference type="AlphaFoldDB" id="A0A242NW23"/>
<dbReference type="OrthoDB" id="9808461at2"/>